<feature type="compositionally biased region" description="Basic and acidic residues" evidence="1">
    <location>
        <begin position="1126"/>
        <end position="1170"/>
    </location>
</feature>
<feature type="region of interest" description="Disordered" evidence="1">
    <location>
        <begin position="149"/>
        <end position="189"/>
    </location>
</feature>
<evidence type="ECO:0008006" key="5">
    <source>
        <dbReference type="Google" id="ProtNLM"/>
    </source>
</evidence>
<evidence type="ECO:0000313" key="4">
    <source>
        <dbReference type="Proteomes" id="UP000554235"/>
    </source>
</evidence>
<feature type="compositionally biased region" description="Basic and acidic residues" evidence="1">
    <location>
        <begin position="1083"/>
        <end position="1103"/>
    </location>
</feature>
<feature type="compositionally biased region" description="Basic and acidic residues" evidence="1">
    <location>
        <begin position="1263"/>
        <end position="1273"/>
    </location>
</feature>
<reference evidence="3 4" key="1">
    <citation type="submission" date="2020-01" db="EMBL/GenBank/DDBJ databases">
        <title>Identification and distribution of gene clusters putatively required for synthesis of sphingolipid metabolism inhibitors in phylogenetically diverse species of the filamentous fungus Fusarium.</title>
        <authorList>
            <person name="Kim H.-S."/>
            <person name="Busman M."/>
            <person name="Brown D.W."/>
            <person name="Divon H."/>
            <person name="Uhlig S."/>
            <person name="Proctor R.H."/>
        </authorList>
    </citation>
    <scope>NUCLEOTIDE SEQUENCE [LARGE SCALE GENOMIC DNA]</scope>
    <source>
        <strain evidence="3 4">NRRL 20459</strain>
    </source>
</reference>
<protein>
    <recommendedName>
        <fullName evidence="5">Het-c protein</fullName>
    </recommendedName>
</protein>
<keyword evidence="2" id="KW-0812">Transmembrane</keyword>
<feature type="compositionally biased region" description="Basic and acidic residues" evidence="1">
    <location>
        <begin position="1041"/>
        <end position="1072"/>
    </location>
</feature>
<comment type="caution">
    <text evidence="3">The sequence shown here is derived from an EMBL/GenBank/DDBJ whole genome shotgun (WGS) entry which is preliminary data.</text>
</comment>
<dbReference type="Pfam" id="PF07217">
    <property type="entry name" value="Het-C"/>
    <property type="match status" value="1"/>
</dbReference>
<feature type="region of interest" description="Disordered" evidence="1">
    <location>
        <begin position="1006"/>
        <end position="1286"/>
    </location>
</feature>
<dbReference type="InterPro" id="IPR052577">
    <property type="entry name" value="VWA7"/>
</dbReference>
<feature type="compositionally biased region" description="Gly residues" evidence="1">
    <location>
        <begin position="1276"/>
        <end position="1286"/>
    </location>
</feature>
<accession>A0A8H4LLN2</accession>
<name>A0A8H4LLN2_9HYPO</name>
<organism evidence="3 4">
    <name type="scientific">Fusarium albosuccineum</name>
    <dbReference type="NCBI Taxonomy" id="1237068"/>
    <lineage>
        <taxon>Eukaryota</taxon>
        <taxon>Fungi</taxon>
        <taxon>Dikarya</taxon>
        <taxon>Ascomycota</taxon>
        <taxon>Pezizomycotina</taxon>
        <taxon>Sordariomycetes</taxon>
        <taxon>Hypocreomycetidae</taxon>
        <taxon>Hypocreales</taxon>
        <taxon>Nectriaceae</taxon>
        <taxon>Fusarium</taxon>
        <taxon>Fusarium decemcellulare species complex</taxon>
    </lineage>
</organism>
<gene>
    <name evidence="3" type="ORF">FALBO_2071</name>
</gene>
<proteinExistence type="predicted"/>
<dbReference type="InterPro" id="IPR010816">
    <property type="entry name" value="Het-C"/>
</dbReference>
<dbReference type="EMBL" id="JAADYS010000261">
    <property type="protein sequence ID" value="KAF4471021.1"/>
    <property type="molecule type" value="Genomic_DNA"/>
</dbReference>
<evidence type="ECO:0000313" key="3">
    <source>
        <dbReference type="EMBL" id="KAF4471021.1"/>
    </source>
</evidence>
<evidence type="ECO:0000256" key="2">
    <source>
        <dbReference type="SAM" id="Phobius"/>
    </source>
</evidence>
<dbReference type="OrthoDB" id="2506204at2759"/>
<evidence type="ECO:0000256" key="1">
    <source>
        <dbReference type="SAM" id="MobiDB-lite"/>
    </source>
</evidence>
<keyword evidence="4" id="KW-1185">Reference proteome</keyword>
<sequence>METSTDRNHKYARIFTQRGAITSQNVLKDNEGHLDGLKTYSQWWLLFVSLRLWHQGFATAQWLNDTTPICRTSTGTRIHGGAPRNKKTRDGWAAATVSLIQDHLWPILGPSNASVNQSFRREASESSSIPSHQAMAGLIQNNCPSQASFDGGQWSIGPKTSQVRDGADGGASSDSFPQLPLKYPSMIDRPPTSANPGAYDFMLGREVGKWQVCMSWMMRQHAMLQCQSCPADGPANLPKLWWLQKLGAMSESSQLGKQHMGGSPSSLSQACNAQVDSGCLIIIISMCSSDSAGSFLFVDCCTARPTPLLHSISFPSVVSLPAFPSSLLSHNISFLIASLFQTAAFPLLLAQKGPFVLTTPATQHQPSLWDLSQLLKTRTIAMFTFRSHGLLVGLIILVGLASPAFAFGAGNIASISKVEGQNWRHGDIEDALLTLTMARALNGKKFNKINVSRTYFGNWLRDYSQAVDVGTVKSVSAEAIRLLLCVLGFMTFGYGSGEFEVTAERLGCYRPEEHIDNPKDYAENADARQYDRRLRGPIDEERELSVDPETGMKNYIANERAGIMTSARLVKKLFTGTIELGRRYKDSQQKADKYEALRLMGTGLHCLEDFFAHSNYCELALIELGERDVFPHCGRDTEIELEGARDRVYPIVTGTFGGVDFLHSVTGEVSDKLTQNEIDELEGTLQQGANSDTSMLRDLLDKIPDGIFGDKHQSDRVDELQNNAAAAQMENTSVSPRDPEEFTLYVQNIFKQVMPAIEFHDDIMKSISSAVEKIPVLPKIIEQLEEQLSVFIFSIIAPFIVPLIQQIRNELKTGSDEIIESSEREQHIVFHNDNSSDPTHSMLSKDHFSNILNEIAGRNAASMVHWVVPQLMEAIDDEGKDVDRLLDDIVHGIMHHPAQRDLGNRRIQEGRRRCYENVKEWWNELGDGQREDYRRKLTRDGVQNGENHKEGVHDTGHGHGCAGKLKMRKLYGGPETLEDKIAGAAADAIFKGASGAISGMVEQNTGYKVPSSSRKEEKEEGGLGGFLNAAGSILGGAFGGDDTKRESSSRREDDGSYTRTEREYGHHGDRYGQAEYSQTQRPDGSRHEEYRRYEQRDTDDGRHAGGYGYEQRTETHQSYSGSYQQTERREYYGSTEESHSRRRDDDEGGYGRRRDDDDGGHGGHRRHEEGGYGGGGYERREEGGYGGGGGYERREEGGYGGGGYGGGHGGGERREEGGYGGGGYERREEGGYGGGYGERRDEGGFGGGSADDYVRQSQGGYGGHERRERRDSNEYGGNGYGGDRRW</sequence>
<dbReference type="Proteomes" id="UP000554235">
    <property type="component" value="Unassembled WGS sequence"/>
</dbReference>
<dbReference type="PANTHER" id="PTHR14905">
    <property type="entry name" value="NG37"/>
    <property type="match status" value="1"/>
</dbReference>
<dbReference type="PANTHER" id="PTHR14905:SF11">
    <property type="entry name" value="TINC (EUROFUNG)"/>
    <property type="match status" value="1"/>
</dbReference>
<feature type="transmembrane region" description="Helical" evidence="2">
    <location>
        <begin position="388"/>
        <end position="409"/>
    </location>
</feature>
<keyword evidence="2" id="KW-0472">Membrane</keyword>
<keyword evidence="2" id="KW-1133">Transmembrane helix</keyword>
<feature type="compositionally biased region" description="Gly residues" evidence="1">
    <location>
        <begin position="1198"/>
        <end position="1209"/>
    </location>
</feature>
<feature type="compositionally biased region" description="Polar residues" evidence="1">
    <location>
        <begin position="1116"/>
        <end position="1125"/>
    </location>
</feature>